<dbReference type="PANTHER" id="PTHR30085:SF6">
    <property type="entry name" value="ABC TRANSPORTER GLUTAMINE-BINDING PROTEIN GLNH"/>
    <property type="match status" value="1"/>
</dbReference>
<keyword evidence="8" id="KW-1185">Reference proteome</keyword>
<feature type="signal peptide" evidence="5">
    <location>
        <begin position="1"/>
        <end position="21"/>
    </location>
</feature>
<proteinExistence type="inferred from homology"/>
<evidence type="ECO:0000259" key="6">
    <source>
        <dbReference type="SMART" id="SM00062"/>
    </source>
</evidence>
<dbReference type="InterPro" id="IPR001638">
    <property type="entry name" value="Solute-binding_3/MltF_N"/>
</dbReference>
<dbReference type="AlphaFoldDB" id="A0A849C3H6"/>
<keyword evidence="2" id="KW-0813">Transport</keyword>
<reference evidence="7 8" key="1">
    <citation type="submission" date="2020-05" db="EMBL/GenBank/DDBJ databases">
        <title>MicrobeNet Type strains.</title>
        <authorList>
            <person name="Nicholson A.C."/>
        </authorList>
    </citation>
    <scope>NUCLEOTIDE SEQUENCE [LARGE SCALE GENOMIC DNA]</scope>
    <source>
        <strain evidence="7 8">JCM 3224</strain>
    </source>
</reference>
<evidence type="ECO:0000256" key="4">
    <source>
        <dbReference type="RuleBase" id="RU003744"/>
    </source>
</evidence>
<dbReference type="SUPFAM" id="SSF53850">
    <property type="entry name" value="Periplasmic binding protein-like II"/>
    <property type="match status" value="1"/>
</dbReference>
<sequence>MRINRTLRLGMGALAITFAAAACGSGDAETADIAADGKLTIGIKFDQPGLGIREEDGSFSGYDVEIAKYVADKLGVPSDGITFVEAPSERREEMIVNGEVDFVVATYSITDERKAKVDFAGPYFTAGQALLVRTENTDITSVWSLNSSTKLCSVKSSTPAQNVKENYAKDTQLQEFSSYSECVEALLAGSVDVVTTDDVILAGFATQAPGELKVVGANFSLENYGIGLKKGDDGTRARINDALEEMMADGSWENAFEDSIGPLGNSELTPPTLDRY</sequence>
<evidence type="ECO:0000313" key="7">
    <source>
        <dbReference type="EMBL" id="NNH73212.1"/>
    </source>
</evidence>
<dbReference type="PANTHER" id="PTHR30085">
    <property type="entry name" value="AMINO ACID ABC TRANSPORTER PERMEASE"/>
    <property type="match status" value="1"/>
</dbReference>
<evidence type="ECO:0000313" key="8">
    <source>
        <dbReference type="Proteomes" id="UP000586827"/>
    </source>
</evidence>
<dbReference type="Proteomes" id="UP000586827">
    <property type="component" value="Unassembled WGS sequence"/>
</dbReference>
<dbReference type="PROSITE" id="PS51257">
    <property type="entry name" value="PROKAR_LIPOPROTEIN"/>
    <property type="match status" value="1"/>
</dbReference>
<feature type="domain" description="Solute-binding protein family 3/N-terminal" evidence="6">
    <location>
        <begin position="38"/>
        <end position="263"/>
    </location>
</feature>
<gene>
    <name evidence="7" type="ORF">HLB23_25710</name>
</gene>
<dbReference type="RefSeq" id="WP_067527783.1">
    <property type="nucleotide sequence ID" value="NZ_JABELX010000009.1"/>
</dbReference>
<dbReference type="InterPro" id="IPR051455">
    <property type="entry name" value="Bact_solute-bind_prot3"/>
</dbReference>
<dbReference type="GO" id="GO:0005576">
    <property type="term" value="C:extracellular region"/>
    <property type="evidence" value="ECO:0007669"/>
    <property type="project" value="TreeGrafter"/>
</dbReference>
<accession>A0A849C3H6</accession>
<evidence type="ECO:0000256" key="2">
    <source>
        <dbReference type="ARBA" id="ARBA00022448"/>
    </source>
</evidence>
<evidence type="ECO:0000256" key="1">
    <source>
        <dbReference type="ARBA" id="ARBA00010333"/>
    </source>
</evidence>
<evidence type="ECO:0000256" key="5">
    <source>
        <dbReference type="SAM" id="SignalP"/>
    </source>
</evidence>
<dbReference type="SMART" id="SM00062">
    <property type="entry name" value="PBPb"/>
    <property type="match status" value="1"/>
</dbReference>
<name>A0A849C3H6_9NOCA</name>
<dbReference type="Pfam" id="PF00497">
    <property type="entry name" value="SBP_bac_3"/>
    <property type="match status" value="1"/>
</dbReference>
<dbReference type="InterPro" id="IPR018313">
    <property type="entry name" value="SBP_3_CS"/>
</dbReference>
<evidence type="ECO:0000256" key="3">
    <source>
        <dbReference type="ARBA" id="ARBA00022729"/>
    </source>
</evidence>
<comment type="caution">
    <text evidence="7">The sequence shown here is derived from an EMBL/GenBank/DDBJ whole genome shotgun (WGS) entry which is preliminary data.</text>
</comment>
<dbReference type="GO" id="GO:0030288">
    <property type="term" value="C:outer membrane-bounded periplasmic space"/>
    <property type="evidence" value="ECO:0007669"/>
    <property type="project" value="TreeGrafter"/>
</dbReference>
<dbReference type="GO" id="GO:0006865">
    <property type="term" value="P:amino acid transport"/>
    <property type="evidence" value="ECO:0007669"/>
    <property type="project" value="TreeGrafter"/>
</dbReference>
<protein>
    <submittedName>
        <fullName evidence="7">Glutamate ABC transporter substrate-binding protein</fullName>
    </submittedName>
</protein>
<dbReference type="EMBL" id="JABELX010000009">
    <property type="protein sequence ID" value="NNH73212.1"/>
    <property type="molecule type" value="Genomic_DNA"/>
</dbReference>
<comment type="similarity">
    <text evidence="1 4">Belongs to the bacterial solute-binding protein 3 family.</text>
</comment>
<feature type="chain" id="PRO_5033026296" evidence="5">
    <location>
        <begin position="22"/>
        <end position="276"/>
    </location>
</feature>
<organism evidence="7 8">
    <name type="scientific">Nocardia uniformis</name>
    <dbReference type="NCBI Taxonomy" id="53432"/>
    <lineage>
        <taxon>Bacteria</taxon>
        <taxon>Bacillati</taxon>
        <taxon>Actinomycetota</taxon>
        <taxon>Actinomycetes</taxon>
        <taxon>Mycobacteriales</taxon>
        <taxon>Nocardiaceae</taxon>
        <taxon>Nocardia</taxon>
    </lineage>
</organism>
<dbReference type="CDD" id="cd13690">
    <property type="entry name" value="PBP2_GluB"/>
    <property type="match status" value="1"/>
</dbReference>
<dbReference type="PROSITE" id="PS01039">
    <property type="entry name" value="SBP_BACTERIAL_3"/>
    <property type="match status" value="1"/>
</dbReference>
<keyword evidence="3 5" id="KW-0732">Signal</keyword>
<dbReference type="Gene3D" id="3.40.190.10">
    <property type="entry name" value="Periplasmic binding protein-like II"/>
    <property type="match status" value="2"/>
</dbReference>